<gene>
    <name evidence="7" type="ORF">GPM918_LOCUS25647</name>
    <name evidence="8" type="ORF">SRO942_LOCUS25666</name>
</gene>
<accession>A0A814ZBE2</accession>
<keyword evidence="3 6" id="KW-0808">Transferase</keyword>
<dbReference type="AlphaFoldDB" id="A0A814ZBE2"/>
<evidence type="ECO:0000313" key="8">
    <source>
        <dbReference type="EMBL" id="CAF4003647.1"/>
    </source>
</evidence>
<dbReference type="Gene3D" id="3.90.176.10">
    <property type="entry name" value="Toxin ADP-ribosyltransferase, Chain A, domain 1"/>
    <property type="match status" value="1"/>
</dbReference>
<keyword evidence="2 6" id="KW-0328">Glycosyltransferase</keyword>
<evidence type="ECO:0000256" key="6">
    <source>
        <dbReference type="RuleBase" id="RU361228"/>
    </source>
</evidence>
<sequence>MKKRLCEINDHATFYTELEPCITYIQSSEKEKIFLITSVAWGVDILPRISSLNQLHSIFIFSLERVNDGHFPVEYFKVVGIYTELDVLFAPIEEQVDLVDEELQTFSTFDQHRKAPMCIPEQSFEFLWFQLFKGVIMCFPCVSQIKKQMIDACRQYYHHNMKELKSIEQFEQEYRPEHAIHWYIKKSFLDKIINKALRNRDMNQLYLLLFFIKDLPESLAHEHKRFFLSGEKSFSVYRGVKLSSDQLDELRENLGKLVSMNGFLLASSLRSVALAMATKSTKRGDSIPVLLEIKCSTKDFDDRVVFADIAEFSAFADDQEVLFDLNTTYRLENIAHDEQAWLIEMTACNDGQAAVEDYISEFCYGMEDLTITILFGKHLCKMGQFDEAKKYFELMLSGENGEDRAWID</sequence>
<comment type="catalytic activity">
    <reaction evidence="5 6">
        <text>L-arginyl-[protein] + NAD(+) = N(omega)-(ADP-D-ribosyl)-L-arginyl-[protein] + nicotinamide + H(+)</text>
        <dbReference type="Rhea" id="RHEA:19149"/>
        <dbReference type="Rhea" id="RHEA-COMP:10532"/>
        <dbReference type="Rhea" id="RHEA-COMP:15087"/>
        <dbReference type="ChEBI" id="CHEBI:15378"/>
        <dbReference type="ChEBI" id="CHEBI:17154"/>
        <dbReference type="ChEBI" id="CHEBI:29965"/>
        <dbReference type="ChEBI" id="CHEBI:57540"/>
        <dbReference type="ChEBI" id="CHEBI:142554"/>
        <dbReference type="EC" id="2.4.2.31"/>
    </reaction>
</comment>
<protein>
    <recommendedName>
        <fullName evidence="6">NAD(P)(+)--arginine ADP-ribosyltransferase</fullName>
        <ecNumber evidence="6">2.4.2.31</ecNumber>
    </recommendedName>
    <alternativeName>
        <fullName evidence="6">Mono(ADP-ribosyl)transferase</fullName>
    </alternativeName>
</protein>
<proteinExistence type="inferred from homology"/>
<evidence type="ECO:0000256" key="1">
    <source>
        <dbReference type="ARBA" id="ARBA00009558"/>
    </source>
</evidence>
<evidence type="ECO:0000256" key="4">
    <source>
        <dbReference type="ARBA" id="ARBA00022695"/>
    </source>
</evidence>
<reference evidence="7" key="1">
    <citation type="submission" date="2021-02" db="EMBL/GenBank/DDBJ databases">
        <authorList>
            <person name="Nowell W R."/>
        </authorList>
    </citation>
    <scope>NUCLEOTIDE SEQUENCE</scope>
</reference>
<name>A0A814ZBE2_9BILA</name>
<evidence type="ECO:0000313" key="7">
    <source>
        <dbReference type="EMBL" id="CAF1240776.1"/>
    </source>
</evidence>
<dbReference type="EC" id="2.4.2.31" evidence="6"/>
<keyword evidence="6" id="KW-0521">NADP</keyword>
<dbReference type="EMBL" id="CAJNOQ010010032">
    <property type="protein sequence ID" value="CAF1240776.1"/>
    <property type="molecule type" value="Genomic_DNA"/>
</dbReference>
<evidence type="ECO:0000313" key="9">
    <source>
        <dbReference type="Proteomes" id="UP000663829"/>
    </source>
</evidence>
<dbReference type="Proteomes" id="UP000681722">
    <property type="component" value="Unassembled WGS sequence"/>
</dbReference>
<organism evidence="7 9">
    <name type="scientific">Didymodactylos carnosus</name>
    <dbReference type="NCBI Taxonomy" id="1234261"/>
    <lineage>
        <taxon>Eukaryota</taxon>
        <taxon>Metazoa</taxon>
        <taxon>Spiralia</taxon>
        <taxon>Gnathifera</taxon>
        <taxon>Rotifera</taxon>
        <taxon>Eurotatoria</taxon>
        <taxon>Bdelloidea</taxon>
        <taxon>Philodinida</taxon>
        <taxon>Philodinidae</taxon>
        <taxon>Didymodactylos</taxon>
    </lineage>
</organism>
<dbReference type="OrthoDB" id="10049799at2759"/>
<keyword evidence="9" id="KW-1185">Reference proteome</keyword>
<evidence type="ECO:0000256" key="3">
    <source>
        <dbReference type="ARBA" id="ARBA00022679"/>
    </source>
</evidence>
<comment type="similarity">
    <text evidence="1 6">Belongs to the Arg-specific ADP-ribosyltransferase family.</text>
</comment>
<dbReference type="Proteomes" id="UP000663829">
    <property type="component" value="Unassembled WGS sequence"/>
</dbReference>
<dbReference type="Pfam" id="PF01129">
    <property type="entry name" value="ART"/>
    <property type="match status" value="1"/>
</dbReference>
<dbReference type="GO" id="GO:0016779">
    <property type="term" value="F:nucleotidyltransferase activity"/>
    <property type="evidence" value="ECO:0007669"/>
    <property type="project" value="UniProtKB-KW"/>
</dbReference>
<evidence type="ECO:0000256" key="2">
    <source>
        <dbReference type="ARBA" id="ARBA00022676"/>
    </source>
</evidence>
<dbReference type="InterPro" id="IPR000768">
    <property type="entry name" value="ART"/>
</dbReference>
<keyword evidence="6" id="KW-0520">NAD</keyword>
<evidence type="ECO:0000256" key="5">
    <source>
        <dbReference type="ARBA" id="ARBA00047597"/>
    </source>
</evidence>
<dbReference type="EMBL" id="CAJOBC010010418">
    <property type="protein sequence ID" value="CAF4003647.1"/>
    <property type="molecule type" value="Genomic_DNA"/>
</dbReference>
<comment type="caution">
    <text evidence="7">The sequence shown here is derived from an EMBL/GenBank/DDBJ whole genome shotgun (WGS) entry which is preliminary data.</text>
</comment>
<dbReference type="GO" id="GO:0106274">
    <property type="term" value="F:NAD+-protein-arginine ADP-ribosyltransferase activity"/>
    <property type="evidence" value="ECO:0007669"/>
    <property type="project" value="UniProtKB-EC"/>
</dbReference>
<dbReference type="SUPFAM" id="SSF56399">
    <property type="entry name" value="ADP-ribosylation"/>
    <property type="match status" value="1"/>
</dbReference>
<keyword evidence="4" id="KW-0548">Nucleotidyltransferase</keyword>
<dbReference type="PROSITE" id="PS51996">
    <property type="entry name" value="TR_MART"/>
    <property type="match status" value="1"/>
</dbReference>